<dbReference type="Proteomes" id="UP001157418">
    <property type="component" value="Unassembled WGS sequence"/>
</dbReference>
<evidence type="ECO:0000313" key="3">
    <source>
        <dbReference type="Proteomes" id="UP001157418"/>
    </source>
</evidence>
<gene>
    <name evidence="2" type="ORF">LVIROSA_LOCUS178</name>
</gene>
<evidence type="ECO:0000313" key="2">
    <source>
        <dbReference type="EMBL" id="CAH1412140.1"/>
    </source>
</evidence>
<dbReference type="EMBL" id="CAKMRJ010000001">
    <property type="protein sequence ID" value="CAH1412140.1"/>
    <property type="molecule type" value="Genomic_DNA"/>
</dbReference>
<name>A0AAU9LR67_9ASTR</name>
<proteinExistence type="predicted"/>
<comment type="caution">
    <text evidence="2">The sequence shown here is derived from an EMBL/GenBank/DDBJ whole genome shotgun (WGS) entry which is preliminary data.</text>
</comment>
<feature type="compositionally biased region" description="Pro residues" evidence="1">
    <location>
        <begin position="153"/>
        <end position="170"/>
    </location>
</feature>
<sequence length="564" mass="63923">MMAREREEEIAFRKAMLTWMKQQDPEFFSDISSFPDSIVTLLEPVVDDAPGDTSFGISDSSCTSPVTHVPMSEGFVCFSGGNSTPNTSEEEVESFPWVVKNKKLAEFNGYDISLVTPEPVIECSECLSDDNSIPKSSELVESLPETLERDSKTPPPFLIPPSPPPSPPPWFETSVKGAGRKQEKPNKFLSLILRDRENSDGEVPGAEKSVIEEQRATDFHVERLTEHQRSTWEKAAPFNNRLEWGYLGYPSNGLKNDNWAEIDSWGSQLLNGKIDLVLMSKQNISPLVNWNENNDVYHNQLPSPSPTPAMAYVFQRDRRVRSSSRTEWKEQKKKGLSLNGGSQVGLSHKCHKCKEDCNHYSWDANQVLIDQLSKKASIGSCQILEFVGVVANSQSIDMISIMELLLSLSEMTYNWDKAWMKFMYNGIAFHFQRLITGQQVQASLQQWLGTLQGGVRFQEMMKEGQEWDDFLKKSNVHSGLSFFLPPDMKTGLSFVFLVTCAFENRLDQIHNWLIQWKGRPDGEATRKVVLNIMSQFKEASLEDKTCFEGVSNDTDPNMVVKREK</sequence>
<accession>A0AAU9LR67</accession>
<protein>
    <submittedName>
        <fullName evidence="2">Uncharacterized protein</fullName>
    </submittedName>
</protein>
<evidence type="ECO:0000256" key="1">
    <source>
        <dbReference type="SAM" id="MobiDB-lite"/>
    </source>
</evidence>
<feature type="region of interest" description="Disordered" evidence="1">
    <location>
        <begin position="139"/>
        <end position="180"/>
    </location>
</feature>
<keyword evidence="3" id="KW-1185">Reference proteome</keyword>
<dbReference type="AlphaFoldDB" id="A0AAU9LR67"/>
<reference evidence="2 3" key="1">
    <citation type="submission" date="2022-01" db="EMBL/GenBank/DDBJ databases">
        <authorList>
            <person name="Xiong W."/>
            <person name="Schranz E."/>
        </authorList>
    </citation>
    <scope>NUCLEOTIDE SEQUENCE [LARGE SCALE GENOMIC DNA]</scope>
</reference>
<organism evidence="2 3">
    <name type="scientific">Lactuca virosa</name>
    <dbReference type="NCBI Taxonomy" id="75947"/>
    <lineage>
        <taxon>Eukaryota</taxon>
        <taxon>Viridiplantae</taxon>
        <taxon>Streptophyta</taxon>
        <taxon>Embryophyta</taxon>
        <taxon>Tracheophyta</taxon>
        <taxon>Spermatophyta</taxon>
        <taxon>Magnoliopsida</taxon>
        <taxon>eudicotyledons</taxon>
        <taxon>Gunneridae</taxon>
        <taxon>Pentapetalae</taxon>
        <taxon>asterids</taxon>
        <taxon>campanulids</taxon>
        <taxon>Asterales</taxon>
        <taxon>Asteraceae</taxon>
        <taxon>Cichorioideae</taxon>
        <taxon>Cichorieae</taxon>
        <taxon>Lactucinae</taxon>
        <taxon>Lactuca</taxon>
    </lineage>
</organism>